<dbReference type="EMBL" id="CP024899">
    <property type="protein sequence ID" value="ATX67917.1"/>
    <property type="molecule type" value="Genomic_DNA"/>
</dbReference>
<organism evidence="2 3">
    <name type="scientific">Roseinatronobacter bogoriensis subsp. barguzinensis</name>
    <dbReference type="NCBI Taxonomy" id="441209"/>
    <lineage>
        <taxon>Bacteria</taxon>
        <taxon>Pseudomonadati</taxon>
        <taxon>Pseudomonadota</taxon>
        <taxon>Alphaproteobacteria</taxon>
        <taxon>Rhodobacterales</taxon>
        <taxon>Paracoccaceae</taxon>
        <taxon>Roseinatronobacter</taxon>
    </lineage>
</organism>
<evidence type="ECO:0000313" key="2">
    <source>
        <dbReference type="EMBL" id="ATX67917.1"/>
    </source>
</evidence>
<dbReference type="PROSITE" id="PS51257">
    <property type="entry name" value="PROKAR_LIPOPROTEIN"/>
    <property type="match status" value="1"/>
</dbReference>
<dbReference type="Pfam" id="PF14559">
    <property type="entry name" value="TPR_19"/>
    <property type="match status" value="1"/>
</dbReference>
<protein>
    <recommendedName>
        <fullName evidence="4">Tetratricopeptide repeat protein</fullName>
    </recommendedName>
</protein>
<evidence type="ECO:0008006" key="4">
    <source>
        <dbReference type="Google" id="ProtNLM"/>
    </source>
</evidence>
<proteinExistence type="predicted"/>
<dbReference type="RefSeq" id="WP_071482224.1">
    <property type="nucleotide sequence ID" value="NZ_CP024899.1"/>
</dbReference>
<dbReference type="STRING" id="441209.GCA_001870665_02619"/>
<dbReference type="SMART" id="SM00028">
    <property type="entry name" value="TPR"/>
    <property type="match status" value="3"/>
</dbReference>
<evidence type="ECO:0000313" key="3">
    <source>
        <dbReference type="Proteomes" id="UP000228948"/>
    </source>
</evidence>
<feature type="signal peptide" evidence="1">
    <location>
        <begin position="1"/>
        <end position="18"/>
    </location>
</feature>
<keyword evidence="3" id="KW-1185">Reference proteome</keyword>
<dbReference type="OrthoDB" id="7819234at2"/>
<feature type="chain" id="PRO_5014972432" description="Tetratricopeptide repeat protein" evidence="1">
    <location>
        <begin position="19"/>
        <end position="285"/>
    </location>
</feature>
<evidence type="ECO:0000256" key="1">
    <source>
        <dbReference type="SAM" id="SignalP"/>
    </source>
</evidence>
<dbReference type="SUPFAM" id="SSF48452">
    <property type="entry name" value="TPR-like"/>
    <property type="match status" value="1"/>
</dbReference>
<dbReference type="KEGG" id="rbg:BG454_14180"/>
<reference evidence="2 3" key="1">
    <citation type="submission" date="2017-11" db="EMBL/GenBank/DDBJ databases">
        <title>Revised Sequence and Annotation of the Rhodobaca barguzinensis strain alga05 Genome.</title>
        <authorList>
            <person name="Kopejtka K."/>
            <person name="Tomasch J.M."/>
            <person name="Bunk B."/>
            <person name="Koblizek M."/>
        </authorList>
    </citation>
    <scope>NUCLEOTIDE SEQUENCE [LARGE SCALE GENOMIC DNA]</scope>
    <source>
        <strain evidence="3">alga05</strain>
    </source>
</reference>
<gene>
    <name evidence="2" type="ORF">BG454_14180</name>
</gene>
<dbReference type="InterPro" id="IPR011990">
    <property type="entry name" value="TPR-like_helical_dom_sf"/>
</dbReference>
<dbReference type="InterPro" id="IPR019734">
    <property type="entry name" value="TPR_rpt"/>
</dbReference>
<dbReference type="Pfam" id="PF13432">
    <property type="entry name" value="TPR_16"/>
    <property type="match status" value="1"/>
</dbReference>
<dbReference type="AlphaFoldDB" id="A0A2K8KEN9"/>
<dbReference type="Proteomes" id="UP000228948">
    <property type="component" value="Chromosome"/>
</dbReference>
<keyword evidence="1" id="KW-0732">Signal</keyword>
<name>A0A2K8KEN9_9RHOB</name>
<sequence>MRHPMIFALLAGSVFALAGCEDSKQASVGRAIDTVTAIDQQNMADLMLAAGDPDEAVAYFSTQAEADPENIRNLRGLARSLVRAGRTAEAVPVWQNVINHPEATNDDRVLLADTYIRANDWERAEQTLNAVPPTHETFDRYRLEAMIADANQQWARADHFYETAAGLTTRPSGVFNNWGFSKLTRGEPRDAERLFTQALQHDPDLFTAKNNLALARAGQGNYTLPVVRMTQQERAMLLYTMAIAAIRKGDETMGRTLLQEAIDTHPQHYDEAVRAMRALEGGGRG</sequence>
<dbReference type="Gene3D" id="1.25.40.10">
    <property type="entry name" value="Tetratricopeptide repeat domain"/>
    <property type="match status" value="2"/>
</dbReference>
<accession>A0A2K8KEN9</accession>